<feature type="compositionally biased region" description="Acidic residues" evidence="1">
    <location>
        <begin position="99"/>
        <end position="109"/>
    </location>
</feature>
<evidence type="ECO:0000313" key="3">
    <source>
        <dbReference type="Proteomes" id="UP001341840"/>
    </source>
</evidence>
<reference evidence="2 3" key="1">
    <citation type="journal article" date="2023" name="Plants (Basel)">
        <title>Bridging the Gap: Combining Genomics and Transcriptomics Approaches to Understand Stylosanthes scabra, an Orphan Legume from the Brazilian Caatinga.</title>
        <authorList>
            <person name="Ferreira-Neto J.R.C."/>
            <person name="da Silva M.D."/>
            <person name="Binneck E."/>
            <person name="de Melo N.F."/>
            <person name="da Silva R.H."/>
            <person name="de Melo A.L.T.M."/>
            <person name="Pandolfi V."/>
            <person name="Bustamante F.O."/>
            <person name="Brasileiro-Vidal A.C."/>
            <person name="Benko-Iseppon A.M."/>
        </authorList>
    </citation>
    <scope>NUCLEOTIDE SEQUENCE [LARGE SCALE GENOMIC DNA]</scope>
    <source>
        <tissue evidence="2">Leaves</tissue>
    </source>
</reference>
<evidence type="ECO:0000313" key="2">
    <source>
        <dbReference type="EMBL" id="MED6182839.1"/>
    </source>
</evidence>
<organism evidence="2 3">
    <name type="scientific">Stylosanthes scabra</name>
    <dbReference type="NCBI Taxonomy" id="79078"/>
    <lineage>
        <taxon>Eukaryota</taxon>
        <taxon>Viridiplantae</taxon>
        <taxon>Streptophyta</taxon>
        <taxon>Embryophyta</taxon>
        <taxon>Tracheophyta</taxon>
        <taxon>Spermatophyta</taxon>
        <taxon>Magnoliopsida</taxon>
        <taxon>eudicotyledons</taxon>
        <taxon>Gunneridae</taxon>
        <taxon>Pentapetalae</taxon>
        <taxon>rosids</taxon>
        <taxon>fabids</taxon>
        <taxon>Fabales</taxon>
        <taxon>Fabaceae</taxon>
        <taxon>Papilionoideae</taxon>
        <taxon>50 kb inversion clade</taxon>
        <taxon>dalbergioids sensu lato</taxon>
        <taxon>Dalbergieae</taxon>
        <taxon>Pterocarpus clade</taxon>
        <taxon>Stylosanthes</taxon>
    </lineage>
</organism>
<sequence>MRPVAPRPPRPVSSPSSSASSGSSGSFHREREQSSRTPLRPPVPLPALGPVYPIPRTTKMDARRYRSLFLRRRVTPSTPPSPSTPPPSDDEPSNYVGDVDTDEVGDPEEPYAVSDSSLSSRDISSAGASYGSERESTSLSSGPSGHFSSDSSSGSGSVGYGSVTSGSASDASSNVDLVNRYFAGAFPPP</sequence>
<dbReference type="Proteomes" id="UP001341840">
    <property type="component" value="Unassembled WGS sequence"/>
</dbReference>
<gene>
    <name evidence="2" type="ORF">PIB30_032512</name>
</gene>
<feature type="compositionally biased region" description="Pro residues" evidence="1">
    <location>
        <begin position="77"/>
        <end position="87"/>
    </location>
</feature>
<feature type="compositionally biased region" description="Low complexity" evidence="1">
    <location>
        <begin position="13"/>
        <end position="26"/>
    </location>
</feature>
<protein>
    <submittedName>
        <fullName evidence="2">Uncharacterized protein</fullName>
    </submittedName>
</protein>
<feature type="compositionally biased region" description="Basic residues" evidence="1">
    <location>
        <begin position="65"/>
        <end position="74"/>
    </location>
</feature>
<evidence type="ECO:0000256" key="1">
    <source>
        <dbReference type="SAM" id="MobiDB-lite"/>
    </source>
</evidence>
<comment type="caution">
    <text evidence="2">The sequence shown here is derived from an EMBL/GenBank/DDBJ whole genome shotgun (WGS) entry which is preliminary data.</text>
</comment>
<accession>A0ABU6WAP2</accession>
<feature type="region of interest" description="Disordered" evidence="1">
    <location>
        <begin position="1"/>
        <end position="176"/>
    </location>
</feature>
<feature type="compositionally biased region" description="Pro residues" evidence="1">
    <location>
        <begin position="1"/>
        <end position="12"/>
    </location>
</feature>
<keyword evidence="3" id="KW-1185">Reference proteome</keyword>
<proteinExistence type="predicted"/>
<dbReference type="EMBL" id="JASCZI010181386">
    <property type="protein sequence ID" value="MED6182839.1"/>
    <property type="molecule type" value="Genomic_DNA"/>
</dbReference>
<feature type="compositionally biased region" description="Low complexity" evidence="1">
    <location>
        <begin position="114"/>
        <end position="176"/>
    </location>
</feature>
<name>A0ABU6WAP2_9FABA</name>